<name>A0A2S0MJM6_9BURK</name>
<dbReference type="PROSITE" id="PS51379">
    <property type="entry name" value="4FE4S_FER_2"/>
    <property type="match status" value="1"/>
</dbReference>
<proteinExistence type="inferred from homology"/>
<accession>A0A2S0MJM6</accession>
<feature type="binding site" evidence="9">
    <location>
        <position position="167"/>
    </location>
    <ligand>
        <name>cob(II)alamin</name>
        <dbReference type="ChEBI" id="CHEBI:16304"/>
    </ligand>
</feature>
<dbReference type="InterPro" id="IPR017896">
    <property type="entry name" value="4Fe4S_Fe-S-bd"/>
</dbReference>
<feature type="binding site" evidence="9">
    <location>
        <position position="49"/>
    </location>
    <ligand>
        <name>cob(II)alamin</name>
        <dbReference type="ChEBI" id="CHEBI:16304"/>
    </ligand>
</feature>
<evidence type="ECO:0000256" key="2">
    <source>
        <dbReference type="ARBA" id="ARBA00022490"/>
    </source>
</evidence>
<keyword evidence="9" id="KW-0170">Cobalt</keyword>
<dbReference type="EMBL" id="CP027666">
    <property type="protein sequence ID" value="AVO36027.1"/>
    <property type="molecule type" value="Genomic_DNA"/>
</dbReference>
<feature type="binding site" evidence="9">
    <location>
        <position position="196"/>
    </location>
    <ligand>
        <name>[4Fe-4S] cluster</name>
        <dbReference type="ChEBI" id="CHEBI:49883"/>
        <label>2</label>
    </ligand>
</feature>
<reference evidence="11 12" key="1">
    <citation type="submission" date="2018-03" db="EMBL/GenBank/DDBJ databases">
        <title>Genome sequencing of Ottowia sp.</title>
        <authorList>
            <person name="Kim S.-J."/>
            <person name="Heo J."/>
            <person name="Kwon S.-W."/>
        </authorList>
    </citation>
    <scope>NUCLEOTIDE SEQUENCE [LARGE SCALE GENOMIC DNA]</scope>
    <source>
        <strain evidence="11 12">KADR8-3</strain>
    </source>
</reference>
<feature type="binding site" evidence="9">
    <location>
        <position position="242"/>
    </location>
    <ligand>
        <name>[4Fe-4S] cluster</name>
        <dbReference type="ChEBI" id="CHEBI:49883"/>
        <label>2</label>
    </ligand>
</feature>
<dbReference type="InterPro" id="IPR013542">
    <property type="entry name" value="QueG_DUF1730"/>
</dbReference>
<dbReference type="Pfam" id="PF13484">
    <property type="entry name" value="Fer4_16"/>
    <property type="match status" value="1"/>
</dbReference>
<dbReference type="GO" id="GO:0051539">
    <property type="term" value="F:4 iron, 4 sulfur cluster binding"/>
    <property type="evidence" value="ECO:0007669"/>
    <property type="project" value="UniProtKB-KW"/>
</dbReference>
<dbReference type="PANTHER" id="PTHR30002:SF4">
    <property type="entry name" value="EPOXYQUEUOSINE REDUCTASE"/>
    <property type="match status" value="1"/>
</dbReference>
<keyword evidence="12" id="KW-1185">Reference proteome</keyword>
<gene>
    <name evidence="9 11" type="primary">queG</name>
    <name evidence="11" type="ORF">C6570_07445</name>
</gene>
<comment type="subcellular location">
    <subcellularLocation>
        <location evidence="9">Cytoplasm</location>
    </subcellularLocation>
</comment>
<keyword evidence="9" id="KW-0846">Cobalamin</keyword>
<dbReference type="GO" id="GO:0046872">
    <property type="term" value="F:metal ion binding"/>
    <property type="evidence" value="ECO:0007669"/>
    <property type="project" value="UniProtKB-KW"/>
</dbReference>
<dbReference type="GO" id="GO:0008616">
    <property type="term" value="P:tRNA queuosine(34) biosynthetic process"/>
    <property type="evidence" value="ECO:0007669"/>
    <property type="project" value="UniProtKB-UniRule"/>
</dbReference>
<feature type="binding site" evidence="9">
    <location>
        <position position="189"/>
    </location>
    <ligand>
        <name>[4Fe-4S] cluster</name>
        <dbReference type="ChEBI" id="CHEBI:49883"/>
        <label>1</label>
    </ligand>
</feature>
<evidence type="ECO:0000256" key="4">
    <source>
        <dbReference type="ARBA" id="ARBA00022723"/>
    </source>
</evidence>
<keyword evidence="7 9" id="KW-0408">Iron</keyword>
<dbReference type="EC" id="1.17.99.6" evidence="9"/>
<evidence type="ECO:0000256" key="5">
    <source>
        <dbReference type="ARBA" id="ARBA00022785"/>
    </source>
</evidence>
<dbReference type="AlphaFoldDB" id="A0A2S0MJM6"/>
<dbReference type="FunFam" id="3.30.70.20:FF:000017">
    <property type="entry name" value="Epoxyqueuosine reductase"/>
    <property type="match status" value="1"/>
</dbReference>
<evidence type="ECO:0000313" key="11">
    <source>
        <dbReference type="EMBL" id="AVO36027.1"/>
    </source>
</evidence>
<keyword evidence="8 9" id="KW-0411">Iron-sulfur</keyword>
<dbReference type="PANTHER" id="PTHR30002">
    <property type="entry name" value="EPOXYQUEUOSINE REDUCTASE"/>
    <property type="match status" value="1"/>
</dbReference>
<dbReference type="KEGG" id="otk:C6570_07445"/>
<sequence>MGAWARELGFSHVGVAGVDLSSAEAGLLAWLADGFHGSMDYMAAHGLKRARPAELVPGTVSVITARMDYLPRSTPPDWQALELDRLNRPTEGIVSVYARGRDYHKVLRNRLQKLQQRLADAIGPFGHRVFTDSAPVLEAELAARSGQGWRGKHTLVLNREGGSMFFLGEIYIDLALPPTEPVAPHCGRCQACIDVCPTGAIVAPHRIDARRCISYLTIEHDGSIDESLRPWLGNRIYGCDDCQLICPWNKYAQRSALPDFDPRPGLTGAELVNLMRWSEAEFLQRTEGSPIRRIGHVRWLRNVAVAIGNALAALPAEDDRRAALRDALRAHAEHPSAIVREHVDWALRR</sequence>
<comment type="cofactor">
    <cofactor evidence="9">
        <name>[4Fe-4S] cluster</name>
        <dbReference type="ChEBI" id="CHEBI:49883"/>
    </cofactor>
    <text evidence="9">Binds 2 [4Fe-4S] clusters per monomer.</text>
</comment>
<feature type="binding site" evidence="9">
    <location>
        <position position="192"/>
    </location>
    <ligand>
        <name>[4Fe-4S] cluster</name>
        <dbReference type="ChEBI" id="CHEBI:49883"/>
        <label>1</label>
    </ligand>
</feature>
<dbReference type="GO" id="GO:0052693">
    <property type="term" value="F:epoxyqueuosine reductase activity"/>
    <property type="evidence" value="ECO:0007669"/>
    <property type="project" value="UniProtKB-UniRule"/>
</dbReference>
<dbReference type="NCBIfam" id="TIGR00276">
    <property type="entry name" value="tRNA epoxyqueuosine(34) reductase QueG"/>
    <property type="match status" value="1"/>
</dbReference>
<dbReference type="Proteomes" id="UP000239709">
    <property type="component" value="Chromosome"/>
</dbReference>
<keyword evidence="4 9" id="KW-0479">Metal-binding</keyword>
<dbReference type="Pfam" id="PF08331">
    <property type="entry name" value="QueG_DUF1730"/>
    <property type="match status" value="1"/>
</dbReference>
<feature type="binding site" evidence="9">
    <location>
        <begin position="239"/>
        <end position="240"/>
    </location>
    <ligand>
        <name>cob(II)alamin</name>
        <dbReference type="ChEBI" id="CHEBI:16304"/>
    </ligand>
</feature>
<evidence type="ECO:0000256" key="7">
    <source>
        <dbReference type="ARBA" id="ARBA00023004"/>
    </source>
</evidence>
<comment type="function">
    <text evidence="9">Catalyzes the conversion of epoxyqueuosine (oQ) to queuosine (Q), which is a hypermodified base found in the wobble positions of tRNA(Asp), tRNA(Asn), tRNA(His) and tRNA(Tyr).</text>
</comment>
<comment type="catalytic activity">
    <reaction evidence="9">
        <text>epoxyqueuosine(34) in tRNA + AH2 = queuosine(34) in tRNA + A + H2O</text>
        <dbReference type="Rhea" id="RHEA:32159"/>
        <dbReference type="Rhea" id="RHEA-COMP:18571"/>
        <dbReference type="Rhea" id="RHEA-COMP:18582"/>
        <dbReference type="ChEBI" id="CHEBI:13193"/>
        <dbReference type="ChEBI" id="CHEBI:15377"/>
        <dbReference type="ChEBI" id="CHEBI:17499"/>
        <dbReference type="ChEBI" id="CHEBI:194431"/>
        <dbReference type="ChEBI" id="CHEBI:194443"/>
        <dbReference type="EC" id="1.17.99.6"/>
    </reaction>
</comment>
<feature type="active site" description="Proton donor" evidence="9">
    <location>
        <position position="132"/>
    </location>
</feature>
<dbReference type="GO" id="GO:0005737">
    <property type="term" value="C:cytoplasm"/>
    <property type="evidence" value="ECO:0007669"/>
    <property type="project" value="UniProtKB-SubCell"/>
</dbReference>
<feature type="binding site" evidence="9">
    <location>
        <position position="156"/>
    </location>
    <ligand>
        <name>cob(II)alamin</name>
        <dbReference type="ChEBI" id="CHEBI:16304"/>
    </ligand>
</feature>
<comment type="subunit">
    <text evidence="9">Monomer.</text>
</comment>
<feature type="binding site" evidence="9">
    <location>
        <position position="214"/>
    </location>
    <ligand>
        <name>cob(II)alamin</name>
        <dbReference type="ChEBI" id="CHEBI:16304"/>
    </ligand>
</feature>
<dbReference type="HAMAP" id="MF_00916">
    <property type="entry name" value="QueG"/>
    <property type="match status" value="1"/>
</dbReference>
<evidence type="ECO:0000256" key="8">
    <source>
        <dbReference type="ARBA" id="ARBA00023014"/>
    </source>
</evidence>
<keyword evidence="6 9" id="KW-0560">Oxidoreductase</keyword>
<dbReference type="Gene3D" id="3.30.70.20">
    <property type="match status" value="1"/>
</dbReference>
<evidence type="ECO:0000256" key="9">
    <source>
        <dbReference type="HAMAP-Rule" id="MF_00916"/>
    </source>
</evidence>
<keyword evidence="1 9" id="KW-0004">4Fe-4S</keyword>
<evidence type="ECO:0000313" key="12">
    <source>
        <dbReference type="Proteomes" id="UP000239709"/>
    </source>
</evidence>
<feature type="binding site" evidence="9">
    <location>
        <position position="239"/>
    </location>
    <ligand>
        <name>[4Fe-4S] cluster</name>
        <dbReference type="ChEBI" id="CHEBI:49883"/>
        <label>2</label>
    </ligand>
</feature>
<feature type="binding site" evidence="9">
    <location>
        <position position="246"/>
    </location>
    <ligand>
        <name>[4Fe-4S] cluster</name>
        <dbReference type="ChEBI" id="CHEBI:49883"/>
        <label>1</label>
    </ligand>
</feature>
<comment type="pathway">
    <text evidence="9">tRNA modification; tRNA-queuosine biosynthesis.</text>
</comment>
<feature type="binding site" evidence="9">
    <location>
        <position position="212"/>
    </location>
    <ligand>
        <name>[4Fe-4S] cluster</name>
        <dbReference type="ChEBI" id="CHEBI:49883"/>
        <label>2</label>
    </ligand>
</feature>
<dbReference type="SUPFAM" id="SSF54862">
    <property type="entry name" value="4Fe-4S ferredoxins"/>
    <property type="match status" value="1"/>
</dbReference>
<feature type="binding site" evidence="9">
    <location>
        <position position="186"/>
    </location>
    <ligand>
        <name>[4Fe-4S] cluster</name>
        <dbReference type="ChEBI" id="CHEBI:49883"/>
        <label>1</label>
    </ligand>
</feature>
<dbReference type="InterPro" id="IPR017900">
    <property type="entry name" value="4Fe4S_Fe_S_CS"/>
</dbReference>
<evidence type="ECO:0000259" key="10">
    <source>
        <dbReference type="PROSITE" id="PS51379"/>
    </source>
</evidence>
<dbReference type="UniPathway" id="UPA00392"/>
<dbReference type="OrthoDB" id="9784571at2"/>
<keyword evidence="3 9" id="KW-0819">tRNA processing</keyword>
<dbReference type="GO" id="GO:0031419">
    <property type="term" value="F:cobalamin binding"/>
    <property type="evidence" value="ECO:0007669"/>
    <property type="project" value="UniProtKB-KW"/>
</dbReference>
<evidence type="ECO:0000256" key="1">
    <source>
        <dbReference type="ARBA" id="ARBA00022485"/>
    </source>
</evidence>
<comment type="similarity">
    <text evidence="9">Belongs to the QueG family.</text>
</comment>
<keyword evidence="5 9" id="KW-0671">Queuosine biosynthesis</keyword>
<evidence type="ECO:0000256" key="3">
    <source>
        <dbReference type="ARBA" id="ARBA00022694"/>
    </source>
</evidence>
<organism evidence="11 12">
    <name type="scientific">Ottowia oryzae</name>
    <dbReference type="NCBI Taxonomy" id="2109914"/>
    <lineage>
        <taxon>Bacteria</taxon>
        <taxon>Pseudomonadati</taxon>
        <taxon>Pseudomonadota</taxon>
        <taxon>Betaproteobacteria</taxon>
        <taxon>Burkholderiales</taxon>
        <taxon>Comamonadaceae</taxon>
        <taxon>Ottowia</taxon>
    </lineage>
</organism>
<feature type="domain" description="4Fe-4S ferredoxin-type" evidence="10">
    <location>
        <begin position="177"/>
        <end position="206"/>
    </location>
</feature>
<keyword evidence="2 9" id="KW-0963">Cytoplasm</keyword>
<protein>
    <recommendedName>
        <fullName evidence="9">Epoxyqueuosine reductase</fullName>
        <ecNumber evidence="9">1.17.99.6</ecNumber>
    </recommendedName>
    <alternativeName>
        <fullName evidence="9">Queuosine biosynthesis protein QueG</fullName>
    </alternativeName>
</protein>
<dbReference type="PROSITE" id="PS00198">
    <property type="entry name" value="4FE4S_FER_1"/>
    <property type="match status" value="1"/>
</dbReference>
<comment type="cofactor">
    <cofactor evidence="9">
        <name>cob(II)alamin</name>
        <dbReference type="ChEBI" id="CHEBI:16304"/>
    </cofactor>
</comment>
<evidence type="ECO:0000256" key="6">
    <source>
        <dbReference type="ARBA" id="ARBA00023002"/>
    </source>
</evidence>
<dbReference type="InterPro" id="IPR004453">
    <property type="entry name" value="QueG"/>
</dbReference>
<comment type="caution">
    <text evidence="9">Lacks conserved residue(s) required for the propagation of feature annotation.</text>
</comment>
<feature type="binding site" evidence="9">
    <location>
        <position position="132"/>
    </location>
    <ligand>
        <name>cob(II)alamin</name>
        <dbReference type="ChEBI" id="CHEBI:16304"/>
    </ligand>
</feature>